<dbReference type="RefSeq" id="WP_055275143.1">
    <property type="nucleotide sequence ID" value="NZ_CYZV01000003.1"/>
</dbReference>
<protein>
    <submittedName>
        <fullName evidence="1">Membrane dipeptidase</fullName>
        <ecNumber evidence="1">3.4.13.19</ecNumber>
    </submittedName>
</protein>
<dbReference type="InterPro" id="IPR008257">
    <property type="entry name" value="Pept_M19"/>
</dbReference>
<dbReference type="PROSITE" id="PS51365">
    <property type="entry name" value="RENAL_DIPEPTIDASE_2"/>
    <property type="match status" value="1"/>
</dbReference>
<dbReference type="GO" id="GO:0006508">
    <property type="term" value="P:proteolysis"/>
    <property type="evidence" value="ECO:0007669"/>
    <property type="project" value="InterPro"/>
</dbReference>
<keyword evidence="1" id="KW-0645">Protease</keyword>
<dbReference type="PANTHER" id="PTHR10443:SF12">
    <property type="entry name" value="DIPEPTIDASE"/>
    <property type="match status" value="1"/>
</dbReference>
<keyword evidence="1" id="KW-0378">Hydrolase</keyword>
<dbReference type="OrthoDB" id="9804920at2"/>
<evidence type="ECO:0000313" key="2">
    <source>
        <dbReference type="Proteomes" id="UP000095558"/>
    </source>
</evidence>
<sequence length="336" mass="38275">MRVVDMHCDTIGEIYENRLLGNKYELKENNLHVDINKLIKGDYLLQNFAMFIDIKKYKNPYKTLQEMIQVYYEELEENRDIIKPVYSYEDISMCANENKIGALLTIEDAGALEGSLINLKTVYEQGVRLITLTWNHINGVGFPNFKFKIDACGNITEKVDLITPNTEFGLTAFGVELLREMERLGIIVDVSHLSDAGFYDVLKYSKKPFVASHSNARAVTNVVRNLTDDMIRKLADKGGVVGINFCSNFVMPTPHTDLTFTYIEDLVKHIKHIKNVGGIDVIALGTDFDGIQSTLEIKDASQIQLLAEALLNNDFTYEEVEKIFYKNTMNLYKELL</sequence>
<dbReference type="Gene3D" id="3.20.20.140">
    <property type="entry name" value="Metal-dependent hydrolases"/>
    <property type="match status" value="1"/>
</dbReference>
<keyword evidence="1" id="KW-0224">Dipeptidase</keyword>
<dbReference type="GO" id="GO:0070573">
    <property type="term" value="F:metallodipeptidase activity"/>
    <property type="evidence" value="ECO:0007669"/>
    <property type="project" value="InterPro"/>
</dbReference>
<dbReference type="EMBL" id="CYZV01000003">
    <property type="protein sequence ID" value="CUN63732.1"/>
    <property type="molecule type" value="Genomic_DNA"/>
</dbReference>
<dbReference type="EC" id="3.4.13.19" evidence="1"/>
<evidence type="ECO:0000313" key="1">
    <source>
        <dbReference type="EMBL" id="CUN63732.1"/>
    </source>
</evidence>
<dbReference type="Pfam" id="PF01244">
    <property type="entry name" value="Peptidase_M19"/>
    <property type="match status" value="1"/>
</dbReference>
<name>A0A173YHY0_9CLOT</name>
<organism evidence="1 2">
    <name type="scientific">Clostridium disporicum</name>
    <dbReference type="NCBI Taxonomy" id="84024"/>
    <lineage>
        <taxon>Bacteria</taxon>
        <taxon>Bacillati</taxon>
        <taxon>Bacillota</taxon>
        <taxon>Clostridia</taxon>
        <taxon>Eubacteriales</taxon>
        <taxon>Clostridiaceae</taxon>
        <taxon>Clostridium</taxon>
    </lineage>
</organism>
<dbReference type="PANTHER" id="PTHR10443">
    <property type="entry name" value="MICROSOMAL DIPEPTIDASE"/>
    <property type="match status" value="1"/>
</dbReference>
<gene>
    <name evidence="1" type="ORF">ERS852470_00368</name>
</gene>
<dbReference type="SUPFAM" id="SSF51556">
    <property type="entry name" value="Metallo-dependent hydrolases"/>
    <property type="match status" value="1"/>
</dbReference>
<dbReference type="InterPro" id="IPR032466">
    <property type="entry name" value="Metal_Hydrolase"/>
</dbReference>
<dbReference type="Proteomes" id="UP000095558">
    <property type="component" value="Unassembled WGS sequence"/>
</dbReference>
<dbReference type="CDD" id="cd01301">
    <property type="entry name" value="rDP_like"/>
    <property type="match status" value="1"/>
</dbReference>
<dbReference type="AlphaFoldDB" id="A0A173YHY0"/>
<proteinExistence type="predicted"/>
<reference evidence="1 2" key="1">
    <citation type="submission" date="2015-09" db="EMBL/GenBank/DDBJ databases">
        <authorList>
            <consortium name="Pathogen Informatics"/>
        </authorList>
    </citation>
    <scope>NUCLEOTIDE SEQUENCE [LARGE SCALE GENOMIC DNA]</scope>
    <source>
        <strain evidence="1 2">2789STDY5834855</strain>
    </source>
</reference>
<accession>A0A173YHY0</accession>